<dbReference type="RefSeq" id="WP_205458101.1">
    <property type="nucleotide sequence ID" value="NZ_JAFHKK010000003.1"/>
</dbReference>
<feature type="transmembrane region" description="Helical" evidence="5">
    <location>
        <begin position="95"/>
        <end position="112"/>
    </location>
</feature>
<gene>
    <name evidence="6" type="ORF">JWV37_02645</name>
</gene>
<evidence type="ECO:0000256" key="5">
    <source>
        <dbReference type="RuleBase" id="RU363041"/>
    </source>
</evidence>
<dbReference type="Proteomes" id="UP000703590">
    <property type="component" value="Unassembled WGS sequence"/>
</dbReference>
<feature type="transmembrane region" description="Helical" evidence="5">
    <location>
        <begin position="193"/>
        <end position="211"/>
    </location>
</feature>
<feature type="transmembrane region" description="Helical" evidence="5">
    <location>
        <begin position="132"/>
        <end position="156"/>
    </location>
</feature>
<keyword evidence="4 5" id="KW-0472">Membrane</keyword>
<reference evidence="6" key="2">
    <citation type="submission" date="2021-02" db="EMBL/GenBank/DDBJ databases">
        <authorList>
            <person name="Merkel A.Y."/>
        </authorList>
    </citation>
    <scope>NUCLEOTIDE SEQUENCE</scope>
    <source>
        <strain evidence="6">T05b</strain>
    </source>
</reference>
<feature type="transmembrane region" description="Helical" evidence="5">
    <location>
        <begin position="70"/>
        <end position="88"/>
    </location>
</feature>
<evidence type="ECO:0000256" key="1">
    <source>
        <dbReference type="ARBA" id="ARBA00004141"/>
    </source>
</evidence>
<feature type="transmembrane region" description="Helical" evidence="5">
    <location>
        <begin position="168"/>
        <end position="187"/>
    </location>
</feature>
<dbReference type="Pfam" id="PF01925">
    <property type="entry name" value="TauE"/>
    <property type="match status" value="1"/>
</dbReference>
<evidence type="ECO:0000256" key="2">
    <source>
        <dbReference type="ARBA" id="ARBA00022692"/>
    </source>
</evidence>
<comment type="similarity">
    <text evidence="5">Belongs to the 4-toluene sulfonate uptake permease (TSUP) (TC 2.A.102) family.</text>
</comment>
<reference evidence="6" key="1">
    <citation type="submission" date="2021-02" db="EMBL/GenBank/DDBJ databases">
        <title>Sulfurospirillum tamanensis sp. nov.</title>
        <authorList>
            <person name="Frolova A."/>
            <person name="Merkel A."/>
            <person name="Slobodkin A."/>
        </authorList>
    </citation>
    <scope>NUCLEOTIDE SEQUENCE</scope>
    <source>
        <strain evidence="6">T05b</strain>
    </source>
</reference>
<name>A0ABS2WPX0_9BACT</name>
<dbReference type="PANTHER" id="PTHR43701">
    <property type="entry name" value="MEMBRANE TRANSPORTER PROTEIN MJ0441-RELATED"/>
    <property type="match status" value="1"/>
</dbReference>
<keyword evidence="7" id="KW-1185">Reference proteome</keyword>
<dbReference type="EMBL" id="JAFHKK010000003">
    <property type="protein sequence ID" value="MBN2963666.1"/>
    <property type="molecule type" value="Genomic_DNA"/>
</dbReference>
<feature type="transmembrane region" description="Helical" evidence="5">
    <location>
        <begin position="39"/>
        <end position="58"/>
    </location>
</feature>
<sequence>MLELGLVGVGVGFVSGFFGIGGGTVLVPALVYLGYDIKVAIGISVMQMVFSSILGSYVNYRHGKLVLNDGLLVGLGGFVGATQSGVIVAALSGQMLMAIFALALVFSLYRFVRAPAVPSGEAVRSRPLLFGLGFFVGMMAISIGIGGALFLTPVLVGMMRYDIKRAVSMGLFFVIFSSVSGFISMSYHGLIDYHAGLVLGIASLAGVYVGAKQSHVVGRKKQKYLLIGLYAILLAITLNKLLG</sequence>
<keyword evidence="3 5" id="KW-1133">Transmembrane helix</keyword>
<keyword evidence="5" id="KW-1003">Cell membrane</keyword>
<feature type="transmembrane region" description="Helical" evidence="5">
    <location>
        <begin position="223"/>
        <end position="242"/>
    </location>
</feature>
<dbReference type="PANTHER" id="PTHR43701:SF2">
    <property type="entry name" value="MEMBRANE TRANSPORTER PROTEIN YJNA-RELATED"/>
    <property type="match status" value="1"/>
</dbReference>
<keyword evidence="2 5" id="KW-0812">Transmembrane</keyword>
<organism evidence="6 7">
    <name type="scientific">Sulfurospirillum tamanense</name>
    <dbReference type="NCBI Taxonomy" id="2813362"/>
    <lineage>
        <taxon>Bacteria</taxon>
        <taxon>Pseudomonadati</taxon>
        <taxon>Campylobacterota</taxon>
        <taxon>Epsilonproteobacteria</taxon>
        <taxon>Campylobacterales</taxon>
        <taxon>Sulfurospirillaceae</taxon>
        <taxon>Sulfurospirillum</taxon>
    </lineage>
</organism>
<dbReference type="InterPro" id="IPR051598">
    <property type="entry name" value="TSUP/Inactive_protease-like"/>
</dbReference>
<evidence type="ECO:0000256" key="3">
    <source>
        <dbReference type="ARBA" id="ARBA00022989"/>
    </source>
</evidence>
<feature type="transmembrane region" description="Helical" evidence="5">
    <location>
        <begin position="6"/>
        <end position="32"/>
    </location>
</feature>
<evidence type="ECO:0000313" key="6">
    <source>
        <dbReference type="EMBL" id="MBN2963666.1"/>
    </source>
</evidence>
<accession>A0ABS2WPX0</accession>
<comment type="caution">
    <text evidence="6">The sequence shown here is derived from an EMBL/GenBank/DDBJ whole genome shotgun (WGS) entry which is preliminary data.</text>
</comment>
<dbReference type="InterPro" id="IPR002781">
    <property type="entry name" value="TM_pro_TauE-like"/>
</dbReference>
<comment type="subcellular location">
    <subcellularLocation>
        <location evidence="5">Cell membrane</location>
        <topology evidence="5">Multi-pass membrane protein</topology>
    </subcellularLocation>
    <subcellularLocation>
        <location evidence="1">Membrane</location>
        <topology evidence="1">Multi-pass membrane protein</topology>
    </subcellularLocation>
</comment>
<protein>
    <recommendedName>
        <fullName evidence="5">Probable membrane transporter protein</fullName>
    </recommendedName>
</protein>
<evidence type="ECO:0000256" key="4">
    <source>
        <dbReference type="ARBA" id="ARBA00023136"/>
    </source>
</evidence>
<proteinExistence type="inferred from homology"/>
<evidence type="ECO:0000313" key="7">
    <source>
        <dbReference type="Proteomes" id="UP000703590"/>
    </source>
</evidence>